<evidence type="ECO:0000313" key="3">
    <source>
        <dbReference type="Proteomes" id="UP000323257"/>
    </source>
</evidence>
<evidence type="ECO:0000313" key="2">
    <source>
        <dbReference type="EMBL" id="TYP67387.1"/>
    </source>
</evidence>
<keyword evidence="3" id="KW-1185">Reference proteome</keyword>
<evidence type="ECO:0000256" key="1">
    <source>
        <dbReference type="SAM" id="MobiDB-lite"/>
    </source>
</evidence>
<dbReference type="AlphaFoldDB" id="A0A5S5BJY8"/>
<dbReference type="Proteomes" id="UP000323257">
    <property type="component" value="Unassembled WGS sequence"/>
</dbReference>
<dbReference type="EMBL" id="VNHS01000024">
    <property type="protein sequence ID" value="TYP67387.1"/>
    <property type="molecule type" value="Genomic_DNA"/>
</dbReference>
<protein>
    <submittedName>
        <fullName evidence="2">Uncharacterized protein</fullName>
    </submittedName>
</protein>
<reference evidence="2 3" key="1">
    <citation type="submission" date="2019-07" db="EMBL/GenBank/DDBJ databases">
        <title>Genomic Encyclopedia of Type Strains, Phase III (KMG-III): the genomes of soil and plant-associated and newly described type strains.</title>
        <authorList>
            <person name="Whitman W."/>
        </authorList>
    </citation>
    <scope>NUCLEOTIDE SEQUENCE [LARGE SCALE GENOMIC DNA]</scope>
    <source>
        <strain evidence="2 3">BL24</strain>
    </source>
</reference>
<feature type="compositionally biased region" description="Pro residues" evidence="1">
    <location>
        <begin position="61"/>
        <end position="75"/>
    </location>
</feature>
<comment type="caution">
    <text evidence="2">The sequence shown here is derived from an EMBL/GenBank/DDBJ whole genome shotgun (WGS) entry which is preliminary data.</text>
</comment>
<dbReference type="RefSeq" id="WP_148933702.1">
    <property type="nucleotide sequence ID" value="NZ_VNHS01000024.1"/>
</dbReference>
<dbReference type="OrthoDB" id="2665593at2"/>
<accession>A0A5S5BJY8</accession>
<sequence>MSDKVRKKLEARLRDGRDEDLKEATAGLSSGVLSEMVRDGMRLMLGIRTKMTTEIKERPLIVPPPDNRPTLPSRPQPLEIILQQKEKTASPSRPTVFKPSNR</sequence>
<organism evidence="2 3">
    <name type="scientific">Paenibacillus methanolicus</name>
    <dbReference type="NCBI Taxonomy" id="582686"/>
    <lineage>
        <taxon>Bacteria</taxon>
        <taxon>Bacillati</taxon>
        <taxon>Bacillota</taxon>
        <taxon>Bacilli</taxon>
        <taxon>Bacillales</taxon>
        <taxon>Paenibacillaceae</taxon>
        <taxon>Paenibacillus</taxon>
    </lineage>
</organism>
<feature type="region of interest" description="Disordered" evidence="1">
    <location>
        <begin position="57"/>
        <end position="77"/>
    </location>
</feature>
<name>A0A5S5BJY8_9BACL</name>
<gene>
    <name evidence="2" type="ORF">BCM02_1245</name>
</gene>
<proteinExistence type="predicted"/>